<proteinExistence type="predicted"/>
<feature type="transmembrane region" description="Helical" evidence="1">
    <location>
        <begin position="6"/>
        <end position="25"/>
    </location>
</feature>
<dbReference type="Proteomes" id="UP000824128">
    <property type="component" value="Unassembled WGS sequence"/>
</dbReference>
<organism evidence="2 3">
    <name type="scientific">Candidatus Aphodomorpha intestinavium</name>
    <dbReference type="NCBI Taxonomy" id="2840672"/>
    <lineage>
        <taxon>Bacteria</taxon>
        <taxon>Bacillati</taxon>
        <taxon>Bacillota</taxon>
        <taxon>Clostridia</taxon>
        <taxon>Eubacteriales</taxon>
        <taxon>Candidatus Aphodomorpha</taxon>
    </lineage>
</organism>
<keyword evidence="1" id="KW-0472">Membrane</keyword>
<reference evidence="2" key="2">
    <citation type="journal article" date="2021" name="PeerJ">
        <title>Extensive microbial diversity within the chicken gut microbiome revealed by metagenomics and culture.</title>
        <authorList>
            <person name="Gilroy R."/>
            <person name="Ravi A."/>
            <person name="Getino M."/>
            <person name="Pursley I."/>
            <person name="Horton D.L."/>
            <person name="Alikhan N.F."/>
            <person name="Baker D."/>
            <person name="Gharbi K."/>
            <person name="Hall N."/>
            <person name="Watson M."/>
            <person name="Adriaenssens E.M."/>
            <person name="Foster-Nyarko E."/>
            <person name="Jarju S."/>
            <person name="Secka A."/>
            <person name="Antonio M."/>
            <person name="Oren A."/>
            <person name="Chaudhuri R.R."/>
            <person name="La Ragione R."/>
            <person name="Hildebrand F."/>
            <person name="Pallen M.J."/>
        </authorList>
    </citation>
    <scope>NUCLEOTIDE SEQUENCE</scope>
    <source>
        <strain evidence="2">ChiGjej2B2-16831</strain>
    </source>
</reference>
<evidence type="ECO:0000256" key="1">
    <source>
        <dbReference type="SAM" id="Phobius"/>
    </source>
</evidence>
<name>A0A9D1N2P0_9FIRM</name>
<feature type="transmembrane region" description="Helical" evidence="1">
    <location>
        <begin position="64"/>
        <end position="85"/>
    </location>
</feature>
<comment type="caution">
    <text evidence="2">The sequence shown here is derived from an EMBL/GenBank/DDBJ whole genome shotgun (WGS) entry which is preliminary data.</text>
</comment>
<dbReference type="AlphaFoldDB" id="A0A9D1N2P0"/>
<dbReference type="EMBL" id="DVNZ01000082">
    <property type="protein sequence ID" value="HIU94022.1"/>
    <property type="molecule type" value="Genomic_DNA"/>
</dbReference>
<feature type="transmembrane region" description="Helical" evidence="1">
    <location>
        <begin position="37"/>
        <end position="58"/>
    </location>
</feature>
<keyword evidence="1" id="KW-1133">Transmembrane helix</keyword>
<protein>
    <submittedName>
        <fullName evidence="2">Uncharacterized protein</fullName>
    </submittedName>
</protein>
<keyword evidence="1" id="KW-0812">Transmembrane</keyword>
<accession>A0A9D1N2P0</accession>
<evidence type="ECO:0000313" key="2">
    <source>
        <dbReference type="EMBL" id="HIU94022.1"/>
    </source>
</evidence>
<reference evidence="2" key="1">
    <citation type="submission" date="2020-10" db="EMBL/GenBank/DDBJ databases">
        <authorList>
            <person name="Gilroy R."/>
        </authorList>
    </citation>
    <scope>NUCLEOTIDE SEQUENCE</scope>
    <source>
        <strain evidence="2">ChiGjej2B2-16831</strain>
    </source>
</reference>
<evidence type="ECO:0000313" key="3">
    <source>
        <dbReference type="Proteomes" id="UP000824128"/>
    </source>
</evidence>
<sequence>MESVAVGMVLAFLGGACVAVCNAWISRAKWFQEGARLYACFFVRQTLNVAYLVGLYLLAPLLPWDTALLLLGGALGLTIPSFFLIRRLLRKSGRSAACAPEQHSSAGR</sequence>
<gene>
    <name evidence="2" type="ORF">IAD24_02570</name>
</gene>